<evidence type="ECO:0000256" key="1">
    <source>
        <dbReference type="SAM" id="Phobius"/>
    </source>
</evidence>
<dbReference type="HOGENOM" id="CLU_2634488_0_0_6"/>
<keyword evidence="1" id="KW-0472">Membrane</keyword>
<gene>
    <name evidence="2" type="ordered locus">Nhal_1138</name>
</gene>
<dbReference type="RefSeq" id="WP_013032198.1">
    <property type="nucleotide sequence ID" value="NC_013960.1"/>
</dbReference>
<proteinExistence type="predicted"/>
<evidence type="ECO:0000313" key="3">
    <source>
        <dbReference type="Proteomes" id="UP000001844"/>
    </source>
</evidence>
<keyword evidence="1" id="KW-0812">Transmembrane</keyword>
<dbReference type="STRING" id="472759.Nhal_1138"/>
<dbReference type="KEGG" id="nhl:Nhal_1138"/>
<keyword evidence="1" id="KW-1133">Transmembrane helix</keyword>
<protein>
    <submittedName>
        <fullName evidence="2">Uncharacterized protein</fullName>
    </submittedName>
</protein>
<feature type="transmembrane region" description="Helical" evidence="1">
    <location>
        <begin position="20"/>
        <end position="39"/>
    </location>
</feature>
<accession>D5BZL1</accession>
<dbReference type="EMBL" id="CP001798">
    <property type="protein sequence ID" value="ADE14306.1"/>
    <property type="molecule type" value="Genomic_DNA"/>
</dbReference>
<dbReference type="AlphaFoldDB" id="D5BZL1"/>
<evidence type="ECO:0000313" key="2">
    <source>
        <dbReference type="EMBL" id="ADE14306.1"/>
    </source>
</evidence>
<name>D5BZL1_NITHN</name>
<keyword evidence="3" id="KW-1185">Reference proteome</keyword>
<sequence length="77" mass="8585">MGNIGVNENRVNYLITKFGLPLIIAAGMVMVGIVVWKLLRKSKTPSTGEADRVKKIQIGFYTNLIKECNLLRPQVLV</sequence>
<dbReference type="Proteomes" id="UP000001844">
    <property type="component" value="Chromosome"/>
</dbReference>
<organism evidence="2 3">
    <name type="scientific">Nitrosococcus halophilus (strain Nc4)</name>
    <dbReference type="NCBI Taxonomy" id="472759"/>
    <lineage>
        <taxon>Bacteria</taxon>
        <taxon>Pseudomonadati</taxon>
        <taxon>Pseudomonadota</taxon>
        <taxon>Gammaproteobacteria</taxon>
        <taxon>Chromatiales</taxon>
        <taxon>Chromatiaceae</taxon>
        <taxon>Nitrosococcus</taxon>
    </lineage>
</organism>
<reference evidence="3" key="1">
    <citation type="submission" date="2010-04" db="EMBL/GenBank/DDBJ databases">
        <title>Complete genome sequence of Nitrosococcus halophilus Nc4, a salt-adapted, aerobic obligate ammonia-oxidizing sulfur purple bacterium.</title>
        <authorList>
            <consortium name="US DOE Joint Genome Institute"/>
            <person name="Campbell M.A."/>
            <person name="Malfatti S.A."/>
            <person name="Chain P.S.G."/>
            <person name="Heidelberg J.F."/>
            <person name="Ward B.B."/>
            <person name="Klotz M.G."/>
        </authorList>
    </citation>
    <scope>NUCLEOTIDE SEQUENCE [LARGE SCALE GENOMIC DNA]</scope>
    <source>
        <strain evidence="3">Nc4</strain>
    </source>
</reference>